<dbReference type="InterPro" id="IPR036390">
    <property type="entry name" value="WH_DNA-bd_sf"/>
</dbReference>
<dbReference type="GO" id="GO:0004252">
    <property type="term" value="F:serine-type endopeptidase activity"/>
    <property type="evidence" value="ECO:0007669"/>
    <property type="project" value="UniProtKB-EC"/>
</dbReference>
<comment type="similarity">
    <text evidence="1 12">Belongs to the peptidase S24 family.</text>
</comment>
<feature type="domain" description="LexA repressor DNA-binding" evidence="14">
    <location>
        <begin position="6"/>
        <end position="61"/>
    </location>
</feature>
<keyword evidence="11" id="KW-0742">SOS response</keyword>
<dbReference type="FunCoup" id="B8DYH9">
    <property type="interactions" value="247"/>
</dbReference>
<dbReference type="GO" id="GO:0045892">
    <property type="term" value="P:negative regulation of DNA-templated transcription"/>
    <property type="evidence" value="ECO:0000318"/>
    <property type="project" value="GO_Central"/>
</dbReference>
<organism evidence="15 16">
    <name type="scientific">Dictyoglomus turgidum (strain DSM 6724 / Z-1310)</name>
    <dbReference type="NCBI Taxonomy" id="515635"/>
    <lineage>
        <taxon>Bacteria</taxon>
        <taxon>Pseudomonadati</taxon>
        <taxon>Dictyoglomota</taxon>
        <taxon>Dictyoglomia</taxon>
        <taxon>Dictyoglomales</taxon>
        <taxon>Dictyoglomaceae</taxon>
        <taxon>Dictyoglomus</taxon>
    </lineage>
</organism>
<dbReference type="RefSeq" id="WP_012582447.1">
    <property type="nucleotide sequence ID" value="NC_011661.1"/>
</dbReference>
<evidence type="ECO:0000256" key="9">
    <source>
        <dbReference type="ARBA" id="ARBA00023163"/>
    </source>
</evidence>
<keyword evidence="8" id="KW-0238">DNA-binding</keyword>
<dbReference type="OrthoDB" id="9787787at2"/>
<sequence>MSKSILSKKQKEVLDFITSFWKKEGRIPTVREVSKALGLNSSGSGYFHMKALVEKGYLSQDKKGRFYLRNLINEEIIYLPLVGTIKAGIPVESPEYVDEYIPVPKSFVKIPEKSFLLKVKGDSMEGAHILDGDLIIVQKQDIAQKGEIVVALKDGESTVKFLSENYGIPCLKPANPRYSEIYPPFKIIGKVIGVIRLFK</sequence>
<evidence type="ECO:0000256" key="12">
    <source>
        <dbReference type="RuleBase" id="RU003991"/>
    </source>
</evidence>
<dbReference type="Proteomes" id="UP000007719">
    <property type="component" value="Chromosome"/>
</dbReference>
<dbReference type="InterPro" id="IPR036388">
    <property type="entry name" value="WH-like_DNA-bd_sf"/>
</dbReference>
<keyword evidence="10" id="KW-0234">DNA repair</keyword>
<evidence type="ECO:0000256" key="2">
    <source>
        <dbReference type="ARBA" id="ARBA00022491"/>
    </source>
</evidence>
<keyword evidence="5 12" id="KW-0378">Hydrolase</keyword>
<dbReference type="PANTHER" id="PTHR33516:SF2">
    <property type="entry name" value="LEXA REPRESSOR-RELATED"/>
    <property type="match status" value="1"/>
</dbReference>
<dbReference type="PATRIC" id="fig|515635.4.peg.20"/>
<evidence type="ECO:0000256" key="3">
    <source>
        <dbReference type="ARBA" id="ARBA00022705"/>
    </source>
</evidence>
<keyword evidence="4" id="KW-0227">DNA damage</keyword>
<keyword evidence="6 12" id="KW-0068">Autocatalytic cleavage</keyword>
<dbReference type="STRING" id="515635.Dtur_0020"/>
<protein>
    <submittedName>
        <fullName evidence="15">SOS-response transcriptional repressor, LexA</fullName>
        <ecNumber evidence="15">3.4.21.88</ecNumber>
    </submittedName>
</protein>
<dbReference type="AlphaFoldDB" id="B8DYH9"/>
<dbReference type="GO" id="GO:0032993">
    <property type="term" value="C:protein-DNA complex"/>
    <property type="evidence" value="ECO:0000318"/>
    <property type="project" value="GO_Central"/>
</dbReference>
<dbReference type="GO" id="GO:0001217">
    <property type="term" value="F:DNA-binding transcription repressor activity"/>
    <property type="evidence" value="ECO:0000318"/>
    <property type="project" value="GO_Central"/>
</dbReference>
<dbReference type="GO" id="GO:0006508">
    <property type="term" value="P:proteolysis"/>
    <property type="evidence" value="ECO:0007669"/>
    <property type="project" value="InterPro"/>
</dbReference>
<dbReference type="InParanoid" id="B8DYH9"/>
<dbReference type="SUPFAM" id="SSF46785">
    <property type="entry name" value="Winged helix' DNA-binding domain"/>
    <property type="match status" value="1"/>
</dbReference>
<dbReference type="GO" id="GO:0043565">
    <property type="term" value="F:sequence-specific DNA binding"/>
    <property type="evidence" value="ECO:0000318"/>
    <property type="project" value="GO_Central"/>
</dbReference>
<dbReference type="Gene3D" id="2.10.109.10">
    <property type="entry name" value="Umud Fragment, subunit A"/>
    <property type="match status" value="1"/>
</dbReference>
<dbReference type="GO" id="GO:0006260">
    <property type="term" value="P:DNA replication"/>
    <property type="evidence" value="ECO:0007669"/>
    <property type="project" value="UniProtKB-KW"/>
</dbReference>
<dbReference type="GO" id="GO:0006281">
    <property type="term" value="P:DNA repair"/>
    <property type="evidence" value="ECO:0007669"/>
    <property type="project" value="UniProtKB-KW"/>
</dbReference>
<reference evidence="16" key="1">
    <citation type="journal article" date="2016" name="Front. Microbiol.">
        <title>The complete genome sequence of hyperthermophile Dictyoglomus turgidum DSM 6724 reveals a specialized carbohydrate fermentor.</title>
        <authorList>
            <person name="Brumm P.J."/>
            <person name="Gowda K."/>
            <person name="Robb F.T."/>
            <person name="Mead D.A."/>
        </authorList>
    </citation>
    <scope>NUCLEOTIDE SEQUENCE [LARGE SCALE GENOMIC DNA]</scope>
    <source>
        <strain evidence="16">DSM 6724 / Z-1310</strain>
    </source>
</reference>
<evidence type="ECO:0000313" key="15">
    <source>
        <dbReference type="EMBL" id="ACK41361.1"/>
    </source>
</evidence>
<dbReference type="MEROPS" id="S24.001"/>
<dbReference type="Pfam" id="PF01726">
    <property type="entry name" value="LexA_DNA_bind"/>
    <property type="match status" value="1"/>
</dbReference>
<evidence type="ECO:0000256" key="11">
    <source>
        <dbReference type="ARBA" id="ARBA00023236"/>
    </source>
</evidence>
<keyword evidence="16" id="KW-1185">Reference proteome</keyword>
<dbReference type="InterPro" id="IPR006200">
    <property type="entry name" value="LexA"/>
</dbReference>
<evidence type="ECO:0000256" key="7">
    <source>
        <dbReference type="ARBA" id="ARBA00023015"/>
    </source>
</evidence>
<evidence type="ECO:0000256" key="5">
    <source>
        <dbReference type="ARBA" id="ARBA00022801"/>
    </source>
</evidence>
<dbReference type="InterPro" id="IPR015927">
    <property type="entry name" value="Peptidase_S24_S26A/B/C"/>
</dbReference>
<dbReference type="InterPro" id="IPR006197">
    <property type="entry name" value="Peptidase_S24_LexA"/>
</dbReference>
<dbReference type="PRINTS" id="PR00726">
    <property type="entry name" value="LEXASERPTASE"/>
</dbReference>
<dbReference type="EC" id="3.4.21.88" evidence="15"/>
<dbReference type="InterPro" id="IPR036286">
    <property type="entry name" value="LexA/Signal_pep-like_sf"/>
</dbReference>
<gene>
    <name evidence="15" type="ordered locus">Dtur_0020</name>
</gene>
<evidence type="ECO:0000256" key="1">
    <source>
        <dbReference type="ARBA" id="ARBA00007484"/>
    </source>
</evidence>
<evidence type="ECO:0000259" key="14">
    <source>
        <dbReference type="Pfam" id="PF01726"/>
    </source>
</evidence>
<keyword evidence="7" id="KW-0805">Transcription regulation</keyword>
<dbReference type="HOGENOM" id="CLU_066192_45_1_0"/>
<dbReference type="eggNOG" id="COG1974">
    <property type="taxonomic scope" value="Bacteria"/>
</dbReference>
<evidence type="ECO:0000256" key="6">
    <source>
        <dbReference type="ARBA" id="ARBA00022813"/>
    </source>
</evidence>
<evidence type="ECO:0000256" key="10">
    <source>
        <dbReference type="ARBA" id="ARBA00023204"/>
    </source>
</evidence>
<evidence type="ECO:0000256" key="4">
    <source>
        <dbReference type="ARBA" id="ARBA00022763"/>
    </source>
</evidence>
<evidence type="ECO:0000313" key="16">
    <source>
        <dbReference type="Proteomes" id="UP000007719"/>
    </source>
</evidence>
<dbReference type="GO" id="GO:0009432">
    <property type="term" value="P:SOS response"/>
    <property type="evidence" value="ECO:0000318"/>
    <property type="project" value="GO_Central"/>
</dbReference>
<evidence type="ECO:0000256" key="8">
    <source>
        <dbReference type="ARBA" id="ARBA00023125"/>
    </source>
</evidence>
<dbReference type="NCBIfam" id="TIGR00498">
    <property type="entry name" value="lexA"/>
    <property type="match status" value="1"/>
</dbReference>
<dbReference type="InterPro" id="IPR039418">
    <property type="entry name" value="LexA-like"/>
</dbReference>
<keyword evidence="3" id="KW-0235">DNA replication</keyword>
<keyword evidence="2" id="KW-0678">Repressor</keyword>
<feature type="domain" description="Peptidase S24/S26A/S26B/S26C" evidence="13">
    <location>
        <begin position="80"/>
        <end position="192"/>
    </location>
</feature>
<evidence type="ECO:0000259" key="13">
    <source>
        <dbReference type="Pfam" id="PF00717"/>
    </source>
</evidence>
<dbReference type="InterPro" id="IPR006199">
    <property type="entry name" value="LexA_DNA-bd_dom"/>
</dbReference>
<proteinExistence type="inferred from homology"/>
<dbReference type="EMBL" id="CP001251">
    <property type="protein sequence ID" value="ACK41361.1"/>
    <property type="molecule type" value="Genomic_DNA"/>
</dbReference>
<dbReference type="Pfam" id="PF00717">
    <property type="entry name" value="Peptidase_S24"/>
    <property type="match status" value="1"/>
</dbReference>
<dbReference type="EnsemblBacteria" id="ACK41361">
    <property type="protein sequence ID" value="ACK41361"/>
    <property type="gene ID" value="Dtur_0020"/>
</dbReference>
<dbReference type="KEGG" id="dtu:Dtur_0020"/>
<dbReference type="InterPro" id="IPR050077">
    <property type="entry name" value="LexA_repressor"/>
</dbReference>
<name>B8DYH9_DICTD</name>
<dbReference type="SUPFAM" id="SSF51306">
    <property type="entry name" value="LexA/Signal peptidase"/>
    <property type="match status" value="1"/>
</dbReference>
<dbReference type="Gene3D" id="1.10.10.10">
    <property type="entry name" value="Winged helix-like DNA-binding domain superfamily/Winged helix DNA-binding domain"/>
    <property type="match status" value="1"/>
</dbReference>
<dbReference type="PANTHER" id="PTHR33516">
    <property type="entry name" value="LEXA REPRESSOR"/>
    <property type="match status" value="1"/>
</dbReference>
<accession>B8DYH9</accession>
<dbReference type="CDD" id="cd06529">
    <property type="entry name" value="S24_LexA-like"/>
    <property type="match status" value="1"/>
</dbReference>
<keyword evidence="9" id="KW-0804">Transcription</keyword>